<feature type="compositionally biased region" description="Basic and acidic residues" evidence="9">
    <location>
        <begin position="2018"/>
        <end position="2028"/>
    </location>
</feature>
<feature type="compositionally biased region" description="Low complexity" evidence="9">
    <location>
        <begin position="986"/>
        <end position="1013"/>
    </location>
</feature>
<evidence type="ECO:0000256" key="7">
    <source>
        <dbReference type="ARBA" id="ARBA00068706"/>
    </source>
</evidence>
<feature type="region of interest" description="Disordered" evidence="9">
    <location>
        <begin position="606"/>
        <end position="631"/>
    </location>
</feature>
<dbReference type="InterPro" id="IPR019787">
    <property type="entry name" value="Znf_PHD-finger"/>
</dbReference>
<feature type="compositionally biased region" description="Basic residues" evidence="9">
    <location>
        <begin position="773"/>
        <end position="784"/>
    </location>
</feature>
<dbReference type="CDD" id="cd15671">
    <property type="entry name" value="ePHD_JADE"/>
    <property type="match status" value="1"/>
</dbReference>
<evidence type="ECO:0000259" key="11">
    <source>
        <dbReference type="PROSITE" id="PS51805"/>
    </source>
</evidence>
<feature type="compositionally biased region" description="Low complexity" evidence="9">
    <location>
        <begin position="1751"/>
        <end position="1760"/>
    </location>
</feature>
<feature type="compositionally biased region" description="Basic and acidic residues" evidence="9">
    <location>
        <begin position="706"/>
        <end position="718"/>
    </location>
</feature>
<evidence type="ECO:0000313" key="13">
    <source>
        <dbReference type="Proteomes" id="UP000494040"/>
    </source>
</evidence>
<dbReference type="Pfam" id="PF13832">
    <property type="entry name" value="zf-HC5HC2H_2"/>
    <property type="match status" value="1"/>
</dbReference>
<dbReference type="EnsemblMetazoa" id="XM_014386106.2">
    <property type="protein sequence ID" value="XP_014241592.1"/>
    <property type="gene ID" value="LOC106662208"/>
</dbReference>
<dbReference type="GO" id="GO:0006357">
    <property type="term" value="P:regulation of transcription by RNA polymerase II"/>
    <property type="evidence" value="ECO:0007669"/>
    <property type="project" value="TreeGrafter"/>
</dbReference>
<dbReference type="InterPro" id="IPR050701">
    <property type="entry name" value="Histone_Mod_Regulator"/>
</dbReference>
<dbReference type="GO" id="GO:0008270">
    <property type="term" value="F:zinc ion binding"/>
    <property type="evidence" value="ECO:0007669"/>
    <property type="project" value="UniProtKB-KW"/>
</dbReference>
<feature type="compositionally biased region" description="Basic and acidic residues" evidence="9">
    <location>
        <begin position="2468"/>
        <end position="2478"/>
    </location>
</feature>
<feature type="region of interest" description="Disordered" evidence="9">
    <location>
        <begin position="404"/>
        <end position="431"/>
    </location>
</feature>
<dbReference type="FunFam" id="3.30.40.10:FF:000004">
    <property type="entry name" value="Jade family PHD finger 2"/>
    <property type="match status" value="1"/>
</dbReference>
<name>A0A8I6R984_CIMLE</name>
<feature type="compositionally biased region" description="Basic and acidic residues" evidence="9">
    <location>
        <begin position="1266"/>
        <end position="1280"/>
    </location>
</feature>
<feature type="region of interest" description="Disordered" evidence="9">
    <location>
        <begin position="2115"/>
        <end position="2151"/>
    </location>
</feature>
<feature type="region of interest" description="Disordered" evidence="9">
    <location>
        <begin position="1779"/>
        <end position="1816"/>
    </location>
</feature>
<dbReference type="Pfam" id="PF10513">
    <property type="entry name" value="EPL1"/>
    <property type="match status" value="1"/>
</dbReference>
<proteinExistence type="inferred from homology"/>
<evidence type="ECO:0000256" key="1">
    <source>
        <dbReference type="ARBA" id="ARBA00022723"/>
    </source>
</evidence>
<feature type="domain" description="PHD-type" evidence="11">
    <location>
        <begin position="282"/>
        <end position="399"/>
    </location>
</feature>
<feature type="compositionally biased region" description="Basic and acidic residues" evidence="9">
    <location>
        <begin position="1153"/>
        <end position="1163"/>
    </location>
</feature>
<evidence type="ECO:0000256" key="3">
    <source>
        <dbReference type="ARBA" id="ARBA00022771"/>
    </source>
</evidence>
<feature type="compositionally biased region" description="Basic and acidic residues" evidence="9">
    <location>
        <begin position="422"/>
        <end position="431"/>
    </location>
</feature>
<reference evidence="12" key="1">
    <citation type="submission" date="2022-01" db="UniProtKB">
        <authorList>
            <consortium name="EnsemblMetazoa"/>
        </authorList>
    </citation>
    <scope>IDENTIFICATION</scope>
</reference>
<dbReference type="InterPro" id="IPR011011">
    <property type="entry name" value="Znf_FYVE_PHD"/>
</dbReference>
<protein>
    <recommendedName>
        <fullName evidence="7">PHD finger protein rhinoceros</fullName>
    </recommendedName>
</protein>
<feature type="compositionally biased region" description="Basic and acidic residues" evidence="9">
    <location>
        <begin position="748"/>
        <end position="759"/>
    </location>
</feature>
<feature type="region of interest" description="Disordered" evidence="9">
    <location>
        <begin position="660"/>
        <end position="838"/>
    </location>
</feature>
<dbReference type="Gene3D" id="3.30.40.10">
    <property type="entry name" value="Zinc/RING finger domain, C3HC4 (zinc finger)"/>
    <property type="match status" value="2"/>
</dbReference>
<feature type="compositionally biased region" description="Polar residues" evidence="9">
    <location>
        <begin position="2436"/>
        <end position="2445"/>
    </location>
</feature>
<dbReference type="SMART" id="SM00249">
    <property type="entry name" value="PHD"/>
    <property type="match status" value="2"/>
</dbReference>
<feature type="compositionally biased region" description="Basic and acidic residues" evidence="9">
    <location>
        <begin position="875"/>
        <end position="887"/>
    </location>
</feature>
<accession>A0A8I6R984</accession>
<feature type="domain" description="PHD-type" evidence="10">
    <location>
        <begin position="230"/>
        <end position="280"/>
    </location>
</feature>
<dbReference type="EnsemblMetazoa" id="XM_024224785.1">
    <property type="protein sequence ID" value="XP_024080553.1"/>
    <property type="gene ID" value="LOC106662208"/>
</dbReference>
<feature type="compositionally biased region" description="Polar residues" evidence="9">
    <location>
        <begin position="2394"/>
        <end position="2406"/>
    </location>
</feature>
<organism evidence="12 13">
    <name type="scientific">Cimex lectularius</name>
    <name type="common">Bed bug</name>
    <name type="synonym">Acanthia lectularia</name>
    <dbReference type="NCBI Taxonomy" id="79782"/>
    <lineage>
        <taxon>Eukaryota</taxon>
        <taxon>Metazoa</taxon>
        <taxon>Ecdysozoa</taxon>
        <taxon>Arthropoda</taxon>
        <taxon>Hexapoda</taxon>
        <taxon>Insecta</taxon>
        <taxon>Pterygota</taxon>
        <taxon>Neoptera</taxon>
        <taxon>Paraneoptera</taxon>
        <taxon>Hemiptera</taxon>
        <taxon>Heteroptera</taxon>
        <taxon>Panheteroptera</taxon>
        <taxon>Cimicomorpha</taxon>
        <taxon>Cimicidae</taxon>
        <taxon>Cimex</taxon>
    </lineage>
</organism>
<keyword evidence="3 8" id="KW-0863">Zinc-finger</keyword>
<feature type="compositionally biased region" description="Basic and acidic residues" evidence="9">
    <location>
        <begin position="1044"/>
        <end position="1053"/>
    </location>
</feature>
<dbReference type="PANTHER" id="PTHR13793">
    <property type="entry name" value="PHD FINGER PROTEINS"/>
    <property type="match status" value="1"/>
</dbReference>
<feature type="compositionally biased region" description="Low complexity" evidence="9">
    <location>
        <begin position="2595"/>
        <end position="2604"/>
    </location>
</feature>
<feature type="compositionally biased region" description="Basic and acidic residues" evidence="9">
    <location>
        <begin position="1095"/>
        <end position="1145"/>
    </location>
</feature>
<feature type="compositionally biased region" description="Basic and acidic residues" evidence="9">
    <location>
        <begin position="1733"/>
        <end position="1750"/>
    </location>
</feature>
<feature type="compositionally biased region" description="Low complexity" evidence="9">
    <location>
        <begin position="2414"/>
        <end position="2428"/>
    </location>
</feature>
<dbReference type="Proteomes" id="UP000494040">
    <property type="component" value="Unassembled WGS sequence"/>
</dbReference>
<dbReference type="PROSITE" id="PS50016">
    <property type="entry name" value="ZF_PHD_2"/>
    <property type="match status" value="1"/>
</dbReference>
<dbReference type="EnsemblMetazoa" id="XM_014386097.2">
    <property type="protein sequence ID" value="XP_014241583.1"/>
    <property type="gene ID" value="LOC106662208"/>
</dbReference>
<dbReference type="FunFam" id="3.30.40.10:FF:000030">
    <property type="entry name" value="Protein Jade-1 isoform 1"/>
    <property type="match status" value="1"/>
</dbReference>
<evidence type="ECO:0000256" key="9">
    <source>
        <dbReference type="SAM" id="MobiDB-lite"/>
    </source>
</evidence>
<comment type="similarity">
    <text evidence="5">Belongs to the JADE family.</text>
</comment>
<feature type="compositionally biased region" description="Basic residues" evidence="9">
    <location>
        <begin position="668"/>
        <end position="678"/>
    </location>
</feature>
<keyword evidence="4" id="KW-0862">Zinc</keyword>
<feature type="region of interest" description="Disordered" evidence="9">
    <location>
        <begin position="918"/>
        <end position="1369"/>
    </location>
</feature>
<feature type="compositionally biased region" description="Basic and acidic residues" evidence="9">
    <location>
        <begin position="2549"/>
        <end position="2561"/>
    </location>
</feature>
<evidence type="ECO:0000256" key="5">
    <source>
        <dbReference type="ARBA" id="ARBA00038371"/>
    </source>
</evidence>
<keyword evidence="13" id="KW-1185">Reference proteome</keyword>
<evidence type="ECO:0000259" key="10">
    <source>
        <dbReference type="PROSITE" id="PS50016"/>
    </source>
</evidence>
<keyword evidence="1" id="KW-0479">Metal-binding</keyword>
<feature type="compositionally biased region" description="Basic and acidic residues" evidence="9">
    <location>
        <begin position="1193"/>
        <end position="1214"/>
    </location>
</feature>
<feature type="compositionally biased region" description="Basic and acidic residues" evidence="9">
    <location>
        <begin position="1309"/>
        <end position="1331"/>
    </location>
</feature>
<evidence type="ECO:0000256" key="4">
    <source>
        <dbReference type="ARBA" id="ARBA00022833"/>
    </source>
</evidence>
<dbReference type="InterPro" id="IPR019786">
    <property type="entry name" value="Zinc_finger_PHD-type_CS"/>
</dbReference>
<feature type="region of interest" description="Disordered" evidence="9">
    <location>
        <begin position="2536"/>
        <end position="2572"/>
    </location>
</feature>
<gene>
    <name evidence="12" type="primary">106662208</name>
</gene>
<feature type="compositionally biased region" description="Basic and acidic residues" evidence="9">
    <location>
        <begin position="1341"/>
        <end position="1369"/>
    </location>
</feature>
<feature type="compositionally biased region" description="Low complexity" evidence="9">
    <location>
        <begin position="2004"/>
        <end position="2015"/>
    </location>
</feature>
<feature type="compositionally biased region" description="Basic and acidic residues" evidence="9">
    <location>
        <begin position="2446"/>
        <end position="2455"/>
    </location>
</feature>
<feature type="compositionally biased region" description="Basic and acidic residues" evidence="9">
    <location>
        <begin position="944"/>
        <end position="985"/>
    </location>
</feature>
<dbReference type="PROSITE" id="PS01359">
    <property type="entry name" value="ZF_PHD_1"/>
    <property type="match status" value="1"/>
</dbReference>
<feature type="region of interest" description="Disordered" evidence="9">
    <location>
        <begin position="2590"/>
        <end position="2629"/>
    </location>
</feature>
<dbReference type="PANTHER" id="PTHR13793:SF160">
    <property type="entry name" value="PHD FINGER PROTEIN RHINOCEROS"/>
    <property type="match status" value="1"/>
</dbReference>
<evidence type="ECO:0000313" key="12">
    <source>
        <dbReference type="EnsemblMetazoa" id="XP_014241592.1"/>
    </source>
</evidence>
<dbReference type="PROSITE" id="PS51805">
    <property type="entry name" value="EPHD"/>
    <property type="match status" value="1"/>
</dbReference>
<dbReference type="KEGG" id="clec:106662208"/>
<sequence length="2629" mass="294457">MSQRGKRQTSRLDDGLVTSKRRKVRCMAMAEEEEASVDIWTPRPNSDLKISSIYNRSSSEAPAELFRKDLISAMKLPDSEPLSADEYWVITDQWKQEWEKGVQVPVNPDSLPGSSVTVVTQAFPSSRLHHEFKLPKSKYIKITKCENFKSDEHFLSPIPCKAEKVCSYDLDNCDNAWLKIANGERATMGLPPIREDQLERVIEELELRCWDKVQTILKSEEGLGIEYDENVICDVCRSPDSEESNEMVFCDSCNICVHQACYGITTIPSGSWLCRTCAIGQRPECVLCPNKGGAMKCTRSGHKWAHVSCALWIPEVSIGCVEKMEPITKISSIPQSRWALICVLCRERVGACIQCSVKTCKVAYHVTCAFKHGLEMKAIIENENAEDGVKLRSYCEKHSVAKKDQSGSTSEDDECKRKKRKDMTSEEKNQARAAKLQEIEGKFEKHVSAHEVSGHHDVDLEGLVYIYNYWVLKRRSNCNKPLLAPRSDDVDFLTRQQEQADLEKMRMFVQLRRDLERVRNLCYMVSRREKLSRTFFRMREQTFHKQIAVLSEPSCSLSSAEITAVKEANHGPSIYDKLYSHTAASELSTDFETALARIAGVSSPTLEDKNKIDRNGMRKKPENPYKRMYVNGGLERRRSVYTSMSSGSEMDIKRPLRLDLDSTDDKKNKSKKLKKRPISRITVDTSTEDEEKPKVPWASPRSKSLRQMEKELAERTGTDDSDDLIPFTNVKKDSRSASNIYSDSDSDTSLKDERNEQRLRTKAALKEFTALAHKNKKSNKKSPSKNKERNIDSSMEDEYYRDKENVNLSKQKSKDPTTDLIVPQRQAAKKATESIRSTHVKKSELILSEQEAIKTMSSNEESKLSKPNKSVKLKGSKELSVKENKLLMDDKSKLSNDIYEFDKDLCSDQDILAYVPQRQAAKKAAEHIKSGLHKPVSNEQESDPSARSKINDLSKAKKDEKIKKDQEIERSRRTIRPQDIKKTDTSKSSSSSTSSSSSSSSGSSSSSSSSSSESAEEEEEDKKKGSAKHILVQKNLSNPPANLKVDKKGKQTDNKALSKNAEMPSLVDRDKQVKKDSSPSSSSDSEDNSVPKQVKKGDIVKKSETFTKYSDSHRQDDSSSKVVADKKLSKTPEKKLKTSDGRPELKFQQPPTQREESSREKGGRRGKSSVSTTEKPEISQTTKPPSNANKIESSVKESSNRKAHPSRKEDETTAKDSSQGRKRKSDDFEKQSITETHSSVKKSDVTSFIPVEEKRQSQELSTTSSKKADKVVESSPKKNENLSFTSTLEREMAERKAGRESGSRSNSKKSLDRLFEKRDKLVKENEKKEQIKTTVSQVGKPIEKSKSPEKHKTKSPEKHLKKEHLEGEEISIKVEDVPEETIKDCISVEQANLDNQKNFQRSLFSPYPEEIVASNTTQITEKPSKLGNDSQLANNDLNLKSGLSKDSLPILIPQVDTSFKHIQETSLPHLEKIDNVNENINFPSVISESDELKKVTSKANSSLATPYHQRSIFSPQPPSKDSTVAELFDFENDILAVDETVNDDGFSMSRDSEEMRSHPLMFSFNSDFLFKIDSKEDSARETLNLVEKLRLDYAKKSHTESSDVEVVEQKPQIALQEVLQQPSQKHLCSEILQEQKLAENPKLETIVNFHEIDNEGLHSPLVPVEIKADPQIETKEPDKDEIGVLKPVDTSRVTDDQHLLQGVGIDKQIPQYDSSERFQYQSYGMPIDVGKVPGREKLDRSNSAQADERWVPPSSVPPSVHSYDPMPSPYRNKWADSEIMPSRHSSSSSSASSTSSLSHREELEQTKPEDVTQQPPNSIISELLPFQGLHPSVAYNPSCAISTGAAFHFADNSGFPVGPLYKPTFTAPTPGIYASNFSSSYPNHQQQIKPTEEPPLHMPPPCSAAFTASSHNMALTAAMVSPISQLVPETSQLNIQFPAESTQQNVQDSHVEPPENYNHMPHVEYKPNTIPPSEEPSSVLKTVGKKSPSKPTRTSARCIAQQAKSPGKSPGKSPKQLLDIKKIKEGSTSKRGRPPGRGNLRGRGRGKGRGRGHGHSDPNTIHSKLVGTVYDFDIDEDEEGGDSLENLRAMRERRKSSDVHDKKDVAIPIKEPSVSPKFVSSSTVKSRSYSDIRETDATFSPLPRRSKEAVDENQPIIENSRLEFVQPVLQAPVNVSSYSSFESTTTSTIPGYQNHIMESYQSTNNESLKDFMEELEEEIKTLKSSTVPKIEAPVASTVPEEVKQPSADSRNQLKVKIKGPFLDANYVTSAVVTQASVVNVISSSQAETPATTSTVAASLSTGSNLRRMRKKELLRQYWTQDMNMDESISITPIVPIQDPLINRNVITIPKAVASMTTIPTREDYKAVVDANMEKKRKKEKSLVEGSDVERRRSVGSNASNESSQNTTKRRGKTAKASSTSAPSSVTPKLKIKLGSSGDSASVTTFSEDKKNLRERPPKKRLSGVPKPTVEELKRESMKFRKMVMADFDEEEKTLESGNRKRKKRGNNNNVSKSCDMVRVITDDAAPKLIIRFGRRNEDTVQSNSLEPSVEVKHSPNDERTSECSALRKVRTSKTSPIRLKLSRCEKGYVMKKSSDSVSIESSEVLQDTDSQPERPPPPPLPLSKDCEVR</sequence>
<feature type="region of interest" description="Disordered" evidence="9">
    <location>
        <begin position="2373"/>
        <end position="2512"/>
    </location>
</feature>
<comment type="function">
    <text evidence="6">May function as a negative regulator of the EGFR/Ras/MAPK signaling pathway during eye development.</text>
</comment>
<feature type="compositionally biased region" description="Basic and acidic residues" evidence="9">
    <location>
        <begin position="1288"/>
        <end position="1302"/>
    </location>
</feature>
<feature type="compositionally biased region" description="Low complexity" evidence="9">
    <location>
        <begin position="1779"/>
        <end position="1797"/>
    </location>
</feature>
<dbReference type="CDD" id="cd15573">
    <property type="entry name" value="PHD_JADE"/>
    <property type="match status" value="1"/>
</dbReference>
<dbReference type="OrthoDB" id="20839at2759"/>
<dbReference type="InterPro" id="IPR001965">
    <property type="entry name" value="Znf_PHD"/>
</dbReference>
<feature type="compositionally biased region" description="Basic residues" evidence="9">
    <location>
        <begin position="2030"/>
        <end position="2053"/>
    </location>
</feature>
<feature type="region of interest" description="Disordered" evidence="9">
    <location>
        <begin position="1940"/>
        <end position="2064"/>
    </location>
</feature>
<dbReference type="OMA" id="MRTYNST"/>
<feature type="compositionally biased region" description="Basic and acidic residues" evidence="9">
    <location>
        <begin position="1067"/>
        <end position="1077"/>
    </location>
</feature>
<dbReference type="InterPro" id="IPR034732">
    <property type="entry name" value="EPHD"/>
</dbReference>
<evidence type="ECO:0000256" key="2">
    <source>
        <dbReference type="ARBA" id="ARBA00022737"/>
    </source>
</evidence>
<feature type="compositionally biased region" description="Basic and acidic residues" evidence="9">
    <location>
        <begin position="1798"/>
        <end position="1810"/>
    </location>
</feature>
<dbReference type="InterPro" id="IPR013083">
    <property type="entry name" value="Znf_RING/FYVE/PHD"/>
</dbReference>
<dbReference type="Pfam" id="PF13831">
    <property type="entry name" value="PHD_2"/>
    <property type="match status" value="1"/>
</dbReference>
<feature type="region of interest" description="Disordered" evidence="9">
    <location>
        <begin position="855"/>
        <end position="887"/>
    </location>
</feature>
<feature type="compositionally biased region" description="Polar residues" evidence="9">
    <location>
        <begin position="1170"/>
        <end position="1192"/>
    </location>
</feature>
<evidence type="ECO:0000256" key="8">
    <source>
        <dbReference type="PROSITE-ProRule" id="PRU00146"/>
    </source>
</evidence>
<keyword evidence="2" id="KW-0677">Repeat</keyword>
<dbReference type="InterPro" id="IPR019542">
    <property type="entry name" value="Enhancer_polycomb-like_N"/>
</dbReference>
<evidence type="ECO:0000256" key="6">
    <source>
        <dbReference type="ARBA" id="ARBA00055261"/>
    </source>
</evidence>
<feature type="region of interest" description="Disordered" evidence="9">
    <location>
        <begin position="1726"/>
        <end position="1766"/>
    </location>
</feature>
<dbReference type="SUPFAM" id="SSF57903">
    <property type="entry name" value="FYVE/PHD zinc finger"/>
    <property type="match status" value="1"/>
</dbReference>
<feature type="compositionally biased region" description="Basic and acidic residues" evidence="9">
    <location>
        <begin position="606"/>
        <end position="625"/>
    </location>
</feature>